<gene>
    <name evidence="2" type="primary">Necator_chrII.g5347</name>
    <name evidence="2" type="ORF">RB195_017554</name>
</gene>
<keyword evidence="1" id="KW-0472">Membrane</keyword>
<keyword evidence="1" id="KW-1133">Transmembrane helix</keyword>
<sequence length="123" mass="13775">MMVSACAAVTRAVSPAGARSRGSDARSCRCSSTASYLKLPFHCFRDMSSVSLQNLLSTTGTDDSDDRSMQDELLTTSRTITMCHFIVFNFCVGFFGYYIWLIFPRPRSNEATESERKSTDEIR</sequence>
<evidence type="ECO:0000256" key="1">
    <source>
        <dbReference type="SAM" id="Phobius"/>
    </source>
</evidence>
<accession>A0ABR1C5R5</accession>
<proteinExistence type="predicted"/>
<dbReference type="Proteomes" id="UP001303046">
    <property type="component" value="Unassembled WGS sequence"/>
</dbReference>
<keyword evidence="1" id="KW-0812">Transmembrane</keyword>
<protein>
    <submittedName>
        <fullName evidence="2">Uncharacterized protein</fullName>
    </submittedName>
</protein>
<evidence type="ECO:0000313" key="2">
    <source>
        <dbReference type="EMBL" id="KAK6733858.1"/>
    </source>
</evidence>
<evidence type="ECO:0000313" key="3">
    <source>
        <dbReference type="Proteomes" id="UP001303046"/>
    </source>
</evidence>
<name>A0ABR1C5R5_NECAM</name>
<reference evidence="2 3" key="1">
    <citation type="submission" date="2023-08" db="EMBL/GenBank/DDBJ databases">
        <title>A Necator americanus chromosomal reference genome.</title>
        <authorList>
            <person name="Ilik V."/>
            <person name="Petrzelkova K.J."/>
            <person name="Pardy F."/>
            <person name="Fuh T."/>
            <person name="Niatou-Singa F.S."/>
            <person name="Gouil Q."/>
            <person name="Baker L."/>
            <person name="Ritchie M.E."/>
            <person name="Jex A.R."/>
            <person name="Gazzola D."/>
            <person name="Li H."/>
            <person name="Toshio Fujiwara R."/>
            <person name="Zhan B."/>
            <person name="Aroian R.V."/>
            <person name="Pafco B."/>
            <person name="Schwarz E.M."/>
        </authorList>
    </citation>
    <scope>NUCLEOTIDE SEQUENCE [LARGE SCALE GENOMIC DNA]</scope>
    <source>
        <strain evidence="2 3">Aroian</strain>
        <tissue evidence="2">Whole animal</tissue>
    </source>
</reference>
<dbReference type="EMBL" id="JAVFWL010000002">
    <property type="protein sequence ID" value="KAK6733858.1"/>
    <property type="molecule type" value="Genomic_DNA"/>
</dbReference>
<organism evidence="2 3">
    <name type="scientific">Necator americanus</name>
    <name type="common">Human hookworm</name>
    <dbReference type="NCBI Taxonomy" id="51031"/>
    <lineage>
        <taxon>Eukaryota</taxon>
        <taxon>Metazoa</taxon>
        <taxon>Ecdysozoa</taxon>
        <taxon>Nematoda</taxon>
        <taxon>Chromadorea</taxon>
        <taxon>Rhabditida</taxon>
        <taxon>Rhabditina</taxon>
        <taxon>Rhabditomorpha</taxon>
        <taxon>Strongyloidea</taxon>
        <taxon>Ancylostomatidae</taxon>
        <taxon>Bunostominae</taxon>
        <taxon>Necator</taxon>
    </lineage>
</organism>
<feature type="transmembrane region" description="Helical" evidence="1">
    <location>
        <begin position="85"/>
        <end position="103"/>
    </location>
</feature>
<comment type="caution">
    <text evidence="2">The sequence shown here is derived from an EMBL/GenBank/DDBJ whole genome shotgun (WGS) entry which is preliminary data.</text>
</comment>
<keyword evidence="3" id="KW-1185">Reference proteome</keyword>